<feature type="domain" description="SET" evidence="8">
    <location>
        <begin position="216"/>
        <end position="502"/>
    </location>
</feature>
<dbReference type="GO" id="GO:0005634">
    <property type="term" value="C:nucleus"/>
    <property type="evidence" value="ECO:0007669"/>
    <property type="project" value="TreeGrafter"/>
</dbReference>
<dbReference type="InterPro" id="IPR001214">
    <property type="entry name" value="SET_dom"/>
</dbReference>
<evidence type="ECO:0000256" key="6">
    <source>
        <dbReference type="ARBA" id="ARBA00022833"/>
    </source>
</evidence>
<evidence type="ECO:0000256" key="4">
    <source>
        <dbReference type="ARBA" id="ARBA00022723"/>
    </source>
</evidence>
<dbReference type="PROSITE" id="PS01360">
    <property type="entry name" value="ZF_MYND_1"/>
    <property type="match status" value="1"/>
</dbReference>
<dbReference type="InterPro" id="IPR002893">
    <property type="entry name" value="Znf_MYND"/>
</dbReference>
<evidence type="ECO:0000256" key="5">
    <source>
        <dbReference type="ARBA" id="ARBA00022771"/>
    </source>
</evidence>
<keyword evidence="11" id="KW-1185">Reference proteome</keyword>
<keyword evidence="1" id="KW-0489">Methyltransferase</keyword>
<evidence type="ECO:0000256" key="2">
    <source>
        <dbReference type="ARBA" id="ARBA00022679"/>
    </source>
</evidence>
<dbReference type="Gene3D" id="6.10.140.2220">
    <property type="match status" value="1"/>
</dbReference>
<dbReference type="PROSITE" id="PS50865">
    <property type="entry name" value="ZF_MYND_2"/>
    <property type="match status" value="1"/>
</dbReference>
<dbReference type="Pfam" id="PF00856">
    <property type="entry name" value="SET"/>
    <property type="match status" value="1"/>
</dbReference>
<keyword evidence="5 7" id="KW-0863">Zinc-finger</keyword>
<dbReference type="Proteomes" id="UP001168972">
    <property type="component" value="Unassembled WGS sequence"/>
</dbReference>
<dbReference type="Gene3D" id="1.25.40.10">
    <property type="entry name" value="Tetratricopeptide repeat domain"/>
    <property type="match status" value="1"/>
</dbReference>
<keyword evidence="3" id="KW-0949">S-adenosyl-L-methionine</keyword>
<evidence type="ECO:0000313" key="10">
    <source>
        <dbReference type="EMBL" id="KAK0183328.1"/>
    </source>
</evidence>
<dbReference type="InterPro" id="IPR052097">
    <property type="entry name" value="SET-MYND_domain_protein"/>
</dbReference>
<feature type="domain" description="MYND-type" evidence="9">
    <location>
        <begin position="268"/>
        <end position="307"/>
    </location>
</feature>
<dbReference type="SUPFAM" id="SSF82199">
    <property type="entry name" value="SET domain"/>
    <property type="match status" value="1"/>
</dbReference>
<name>A0AA39G8G2_MICHY</name>
<evidence type="ECO:0000259" key="9">
    <source>
        <dbReference type="PROSITE" id="PS50865"/>
    </source>
</evidence>
<dbReference type="GO" id="GO:0008270">
    <property type="term" value="F:zinc ion binding"/>
    <property type="evidence" value="ECO:0007669"/>
    <property type="project" value="UniProtKB-KW"/>
</dbReference>
<reference evidence="10" key="2">
    <citation type="submission" date="2023-03" db="EMBL/GenBank/DDBJ databases">
        <authorList>
            <person name="Inwood S.N."/>
            <person name="Skelly J.G."/>
            <person name="Guhlin J."/>
            <person name="Harrop T.W.R."/>
            <person name="Goldson S.G."/>
            <person name="Dearden P.K."/>
        </authorList>
    </citation>
    <scope>NUCLEOTIDE SEQUENCE</scope>
    <source>
        <strain evidence="10">Lincoln</strain>
        <tissue evidence="10">Whole body</tissue>
    </source>
</reference>
<proteinExistence type="predicted"/>
<evidence type="ECO:0008006" key="12">
    <source>
        <dbReference type="Google" id="ProtNLM"/>
    </source>
</evidence>
<dbReference type="AlphaFoldDB" id="A0AA39G8G2"/>
<dbReference type="GO" id="GO:0008276">
    <property type="term" value="F:protein methyltransferase activity"/>
    <property type="evidence" value="ECO:0007669"/>
    <property type="project" value="UniProtKB-ARBA"/>
</dbReference>
<evidence type="ECO:0000259" key="8">
    <source>
        <dbReference type="PROSITE" id="PS50280"/>
    </source>
</evidence>
<accession>A0AA39G8G2</accession>
<protein>
    <recommendedName>
        <fullName evidence="12">SET and MYND domain-containing protein 4</fullName>
    </recommendedName>
</protein>
<dbReference type="InterPro" id="IPR011990">
    <property type="entry name" value="TPR-like_helical_dom_sf"/>
</dbReference>
<keyword evidence="6" id="KW-0862">Zinc</keyword>
<dbReference type="Pfam" id="PF01753">
    <property type="entry name" value="zf-MYND"/>
    <property type="match status" value="1"/>
</dbReference>
<evidence type="ECO:0000313" key="11">
    <source>
        <dbReference type="Proteomes" id="UP001168972"/>
    </source>
</evidence>
<dbReference type="PANTHER" id="PTHR46165">
    <property type="entry name" value="SET AND MYND DOMAIN-CONTAINING PROTEIN 4"/>
    <property type="match status" value="1"/>
</dbReference>
<dbReference type="EMBL" id="JAQQBR010000001">
    <property type="protein sequence ID" value="KAK0183328.1"/>
    <property type="molecule type" value="Genomic_DNA"/>
</dbReference>
<dbReference type="InterPro" id="IPR046341">
    <property type="entry name" value="SET_dom_sf"/>
</dbReference>
<dbReference type="GO" id="GO:0008757">
    <property type="term" value="F:S-adenosylmethionine-dependent methyltransferase activity"/>
    <property type="evidence" value="ECO:0007669"/>
    <property type="project" value="UniProtKB-ARBA"/>
</dbReference>
<comment type="caution">
    <text evidence="10">The sequence shown here is derived from an EMBL/GenBank/DDBJ whole genome shotgun (WGS) entry which is preliminary data.</text>
</comment>
<organism evidence="10 11">
    <name type="scientific">Microctonus hyperodae</name>
    <name type="common">Parasitoid wasp</name>
    <dbReference type="NCBI Taxonomy" id="165561"/>
    <lineage>
        <taxon>Eukaryota</taxon>
        <taxon>Metazoa</taxon>
        <taxon>Ecdysozoa</taxon>
        <taxon>Arthropoda</taxon>
        <taxon>Hexapoda</taxon>
        <taxon>Insecta</taxon>
        <taxon>Pterygota</taxon>
        <taxon>Neoptera</taxon>
        <taxon>Endopterygota</taxon>
        <taxon>Hymenoptera</taxon>
        <taxon>Apocrita</taxon>
        <taxon>Ichneumonoidea</taxon>
        <taxon>Braconidae</taxon>
        <taxon>Euphorinae</taxon>
        <taxon>Microctonus</taxon>
    </lineage>
</organism>
<dbReference type="GO" id="GO:0042826">
    <property type="term" value="F:histone deacetylase binding"/>
    <property type="evidence" value="ECO:0007669"/>
    <property type="project" value="TreeGrafter"/>
</dbReference>
<gene>
    <name evidence="10" type="ORF">PV327_001379</name>
</gene>
<dbReference type="PROSITE" id="PS50280">
    <property type="entry name" value="SET"/>
    <property type="match status" value="1"/>
</dbReference>
<evidence type="ECO:0000256" key="7">
    <source>
        <dbReference type="PROSITE-ProRule" id="PRU00134"/>
    </source>
</evidence>
<dbReference type="GO" id="GO:0005737">
    <property type="term" value="C:cytoplasm"/>
    <property type="evidence" value="ECO:0007669"/>
    <property type="project" value="TreeGrafter"/>
</dbReference>
<dbReference type="Gene3D" id="1.10.220.160">
    <property type="match status" value="1"/>
</dbReference>
<dbReference type="PANTHER" id="PTHR46165:SF2">
    <property type="entry name" value="SET AND MYND DOMAIN-CONTAINING PROTEIN 4"/>
    <property type="match status" value="1"/>
</dbReference>
<evidence type="ECO:0000256" key="1">
    <source>
        <dbReference type="ARBA" id="ARBA00022603"/>
    </source>
</evidence>
<evidence type="ECO:0000256" key="3">
    <source>
        <dbReference type="ARBA" id="ARBA00022691"/>
    </source>
</evidence>
<dbReference type="Gene3D" id="2.170.270.10">
    <property type="entry name" value="SET domain"/>
    <property type="match status" value="1"/>
</dbReference>
<reference evidence="10" key="1">
    <citation type="journal article" date="2023" name="bioRxiv">
        <title>Scaffold-level genome assemblies of two parasitoid biocontrol wasps reveal the parthenogenesis mechanism and an associated novel virus.</title>
        <authorList>
            <person name="Inwood S."/>
            <person name="Skelly J."/>
            <person name="Guhlin J."/>
            <person name="Harrop T."/>
            <person name="Goldson S."/>
            <person name="Dearden P."/>
        </authorList>
    </citation>
    <scope>NUCLEOTIDE SEQUENCE</scope>
    <source>
        <strain evidence="10">Lincoln</strain>
        <tissue evidence="10">Whole body</tissue>
    </source>
</reference>
<keyword evidence="2" id="KW-0808">Transferase</keyword>
<keyword evidence="4" id="KW-0479">Metal-binding</keyword>
<sequence>MNIIIEEFRRREEALGSSPDSYFRKYSLQTKDEGRVKCALSYLIEHNVQIHTDLNSTKNHEIGLRYINETDRKATSLSWQTRHDLYTLGIMYVDQNKPEIARAYANRSAPLYVGCLFNDCVVDINRAIAIGVPNNTKSKLYYRIAKCYLALDRKSSSRLVNTLVLARHHLKDIEDINKRTQMEEMIDNAHLNYTRSKPFNKIDYSVICKKIPLSNPEIQGASDAIKLNYSEKFGRHIVAARDIQPGEILLTQRDYASIIWPGLIQKYCWHCSKRVWAGIPCAQCTNAIYCNDYCRGMAWTKYHEFECRVVDSVVLKNDYYIENLLALRLALKTFTECHCDFKILEQKISEIEEIDDPIAKILDSNGMFKENSFASFYSASRKTSYMVNALRAVVISYYLAVRTPIFGNRTNTLKTFLRNKRFILISSLILRYIEITKTNNLYVRVNGDHDLQIKRGITFNPLVNYFNHSCDPMACLVHTGDMCTIYALQSIKKGEQIFVCYIYPFWNSHAINRRNMLQRFDFICECEPCKGAWGPDLLRLLLPTKMKPCPQKLVFELFLLKFQHKDESIYHTPKFTGRDLYLSVITQSMKLCQELYTDVTMNYIALKNRMINTYSCLDR</sequence>
<dbReference type="SUPFAM" id="SSF48452">
    <property type="entry name" value="TPR-like"/>
    <property type="match status" value="1"/>
</dbReference>
<dbReference type="GO" id="GO:0008170">
    <property type="term" value="F:N-methyltransferase activity"/>
    <property type="evidence" value="ECO:0007669"/>
    <property type="project" value="UniProtKB-ARBA"/>
</dbReference>
<dbReference type="GO" id="GO:0032259">
    <property type="term" value="P:methylation"/>
    <property type="evidence" value="ECO:0007669"/>
    <property type="project" value="UniProtKB-KW"/>
</dbReference>